<evidence type="ECO:0000256" key="1">
    <source>
        <dbReference type="ARBA" id="ARBA00022849"/>
    </source>
</evidence>
<dbReference type="InterPro" id="IPR023485">
    <property type="entry name" value="Ptyr_pPase"/>
</dbReference>
<dbReference type="Proteomes" id="UP001065373">
    <property type="component" value="Chromosome"/>
</dbReference>
<protein>
    <submittedName>
        <fullName evidence="3">Arsenate reductase ArsC</fullName>
    </submittedName>
</protein>
<dbReference type="AlphaFoldDB" id="A0A9E7RTP4"/>
<dbReference type="PANTHER" id="PTHR43428:SF1">
    <property type="entry name" value="ARSENATE REDUCTASE"/>
    <property type="match status" value="1"/>
</dbReference>
<sequence>MKKRVLFICKNNSGRSQMAEGILRHLYGDRYEAFSAGSDPKEINPLTVKVMEEMGVDMSGHESKSIMKFRGEEFDVVVTLCQDTCPVFTGGKRYVHAEFPDPAGSGIETFRKVRDEILEWIKKEFKP</sequence>
<dbReference type="GO" id="GO:0046685">
    <property type="term" value="P:response to arsenic-containing substance"/>
    <property type="evidence" value="ECO:0007669"/>
    <property type="project" value="UniProtKB-KW"/>
</dbReference>
<dbReference type="PANTHER" id="PTHR43428">
    <property type="entry name" value="ARSENATE REDUCTASE"/>
    <property type="match status" value="1"/>
</dbReference>
<gene>
    <name evidence="3" type="ORF">N5910_08985</name>
</gene>
<dbReference type="SUPFAM" id="SSF52788">
    <property type="entry name" value="Phosphotyrosine protein phosphatases I"/>
    <property type="match status" value="1"/>
</dbReference>
<reference evidence="3" key="1">
    <citation type="submission" date="2022-09" db="EMBL/GenBank/DDBJ databases">
        <title>Characterization of three MwoI isoschizomers from sequenced genome and metagenomes.</title>
        <authorList>
            <person name="Fomenkov A."/>
            <person name="Xu S.Y."/>
            <person name="Roberts R.J."/>
        </authorList>
    </citation>
    <scope>NUCLEOTIDE SEQUENCE</scope>
    <source>
        <strain evidence="3">DSM 2970</strain>
    </source>
</reference>
<keyword evidence="1" id="KW-0059">Arsenical resistance</keyword>
<dbReference type="CDD" id="cd16345">
    <property type="entry name" value="LMWP_ArsC"/>
    <property type="match status" value="1"/>
</dbReference>
<feature type="domain" description="Phosphotyrosine protein phosphatase I" evidence="2">
    <location>
        <begin position="3"/>
        <end position="127"/>
    </location>
</feature>
<dbReference type="RefSeq" id="WP_261599585.1">
    <property type="nucleotide sequence ID" value="NZ_CP104550.1"/>
</dbReference>
<evidence type="ECO:0000259" key="2">
    <source>
        <dbReference type="SMART" id="SM00226"/>
    </source>
</evidence>
<dbReference type="GeneID" id="75107383"/>
<name>A0A9E7RTP4_METWO</name>
<dbReference type="Pfam" id="PF01451">
    <property type="entry name" value="LMWPc"/>
    <property type="match status" value="1"/>
</dbReference>
<accession>A0A9E7RTP4</accession>
<dbReference type="InterPro" id="IPR036196">
    <property type="entry name" value="Ptyr_pPase_sf"/>
</dbReference>
<proteinExistence type="predicted"/>
<dbReference type="Gene3D" id="3.40.50.2300">
    <property type="match status" value="1"/>
</dbReference>
<dbReference type="EMBL" id="CP104550">
    <property type="protein sequence ID" value="UXH31651.1"/>
    <property type="molecule type" value="Genomic_DNA"/>
</dbReference>
<evidence type="ECO:0000313" key="3">
    <source>
        <dbReference type="EMBL" id="UXH31651.1"/>
    </source>
</evidence>
<organism evidence="3">
    <name type="scientific">Methanothermobacter wolfeii</name>
    <name type="common">Methanobacterium wolfei</name>
    <dbReference type="NCBI Taxonomy" id="145261"/>
    <lineage>
        <taxon>Archaea</taxon>
        <taxon>Methanobacteriati</taxon>
        <taxon>Methanobacteriota</taxon>
        <taxon>Methanomada group</taxon>
        <taxon>Methanobacteria</taxon>
        <taxon>Methanobacteriales</taxon>
        <taxon>Methanobacteriaceae</taxon>
        <taxon>Methanothermobacter</taxon>
    </lineage>
</organism>
<dbReference type="SMART" id="SM00226">
    <property type="entry name" value="LMWPc"/>
    <property type="match status" value="1"/>
</dbReference>